<evidence type="ECO:0000313" key="1">
    <source>
        <dbReference type="EMBL" id="SKA42105.1"/>
    </source>
</evidence>
<feature type="non-terminal residue" evidence="1">
    <location>
        <position position="346"/>
    </location>
</feature>
<dbReference type="SUPFAM" id="SSF53335">
    <property type="entry name" value="S-adenosyl-L-methionine-dependent methyltransferases"/>
    <property type="match status" value="1"/>
</dbReference>
<dbReference type="GO" id="GO:0032259">
    <property type="term" value="P:methylation"/>
    <property type="evidence" value="ECO:0007669"/>
    <property type="project" value="UniProtKB-KW"/>
</dbReference>
<dbReference type="GO" id="GO:0008168">
    <property type="term" value="F:methyltransferase activity"/>
    <property type="evidence" value="ECO:0007669"/>
    <property type="project" value="UniProtKB-KW"/>
</dbReference>
<name>A0A1T4TNP4_9HYPH</name>
<sequence length="346" mass="38488">MPTDKSRRPSSRSKAVVKASASIGVAKSYGQIFLDHKGKVSDKWEQYLYIYEVELRRLVAQAKPLELLEIGVQNGGSLEVWREFLPPGSTITGIDTDLHCRQLSFGNKIEVHIGNAANAAELEHLLGDKRFDVIVDDGSHQQSDILATFGALFPRLANGGKYIVEDLHSSYWRSHQGGYRKAGTAIEYFKAIIDALNYDHFEQDAQLTEQRLVELRELNLNVARIAFYDSVAVIEKYARKKKRPFRRFITGRHMQVTPLLSYVDAMANAPAAIAMTGPIKEEALGACINELIKARSVVAELQSRQERVADERDKTPACDALEANLASREARVGELEATSNATASEV</sequence>
<dbReference type="Proteomes" id="UP000190092">
    <property type="component" value="Unassembled WGS sequence"/>
</dbReference>
<organism evidence="1 2">
    <name type="scientific">Enhydrobacter aerosaccus</name>
    <dbReference type="NCBI Taxonomy" id="225324"/>
    <lineage>
        <taxon>Bacteria</taxon>
        <taxon>Pseudomonadati</taxon>
        <taxon>Pseudomonadota</taxon>
        <taxon>Alphaproteobacteria</taxon>
        <taxon>Hyphomicrobiales</taxon>
        <taxon>Enhydrobacter</taxon>
    </lineage>
</organism>
<gene>
    <name evidence="1" type="ORF">SAMN02745126_06570</name>
</gene>
<keyword evidence="1" id="KW-0808">Transferase</keyword>
<evidence type="ECO:0000313" key="2">
    <source>
        <dbReference type="Proteomes" id="UP000190092"/>
    </source>
</evidence>
<proteinExistence type="predicted"/>
<dbReference type="AlphaFoldDB" id="A0A1T4TNP4"/>
<dbReference type="STRING" id="225324.SAMN02745126_06570"/>
<reference evidence="2" key="1">
    <citation type="submission" date="2017-02" db="EMBL/GenBank/DDBJ databases">
        <authorList>
            <person name="Varghese N."/>
            <person name="Submissions S."/>
        </authorList>
    </citation>
    <scope>NUCLEOTIDE SEQUENCE [LARGE SCALE GENOMIC DNA]</scope>
    <source>
        <strain evidence="2">ATCC 27094</strain>
    </source>
</reference>
<dbReference type="EMBL" id="FUWJ01000026">
    <property type="protein sequence ID" value="SKA42105.1"/>
    <property type="molecule type" value="Genomic_DNA"/>
</dbReference>
<protein>
    <submittedName>
        <fullName evidence="1">Methyltransferase domain-containing protein</fullName>
    </submittedName>
</protein>
<dbReference type="Pfam" id="PF13578">
    <property type="entry name" value="Methyltransf_24"/>
    <property type="match status" value="1"/>
</dbReference>
<dbReference type="RefSeq" id="WP_139374224.1">
    <property type="nucleotide sequence ID" value="NZ_FUWJ01000026.1"/>
</dbReference>
<dbReference type="Gene3D" id="3.40.50.150">
    <property type="entry name" value="Vaccinia Virus protein VP39"/>
    <property type="match status" value="1"/>
</dbReference>
<dbReference type="InterPro" id="IPR029063">
    <property type="entry name" value="SAM-dependent_MTases_sf"/>
</dbReference>
<dbReference type="OrthoDB" id="5354021at2"/>
<accession>A0A1T4TNP4</accession>
<keyword evidence="1" id="KW-0489">Methyltransferase</keyword>
<keyword evidence="2" id="KW-1185">Reference proteome</keyword>